<dbReference type="OrthoDB" id="1931120at2"/>
<dbReference type="Pfam" id="PF00512">
    <property type="entry name" value="HisKA"/>
    <property type="match status" value="1"/>
</dbReference>
<feature type="signal peptide" evidence="10">
    <location>
        <begin position="1"/>
        <end position="27"/>
    </location>
</feature>
<evidence type="ECO:0000256" key="8">
    <source>
        <dbReference type="ARBA" id="ARBA00023012"/>
    </source>
</evidence>
<dbReference type="Gene3D" id="3.40.190.10">
    <property type="entry name" value="Periplasmic binding protein-like II"/>
    <property type="match status" value="2"/>
</dbReference>
<accession>A0A2T4IC09</accession>
<evidence type="ECO:0000256" key="4">
    <source>
        <dbReference type="ARBA" id="ARBA00022679"/>
    </source>
</evidence>
<evidence type="ECO:0000256" key="10">
    <source>
        <dbReference type="SAM" id="SignalP"/>
    </source>
</evidence>
<evidence type="ECO:0000313" key="12">
    <source>
        <dbReference type="EMBL" id="PTD95315.1"/>
    </source>
</evidence>
<keyword evidence="6 12" id="KW-0418">Kinase</keyword>
<keyword evidence="4" id="KW-0808">Transferase</keyword>
<reference evidence="12 13" key="1">
    <citation type="submission" date="2018-03" db="EMBL/GenBank/DDBJ databases">
        <authorList>
            <person name="Keele B.F."/>
        </authorList>
    </citation>
    <scope>NUCLEOTIDE SEQUENCE [LARGE SCALE GENOMIC DNA]</scope>
    <source>
        <strain evidence="12 13">D20</strain>
    </source>
</reference>
<dbReference type="PANTHER" id="PTHR43065:SF10">
    <property type="entry name" value="PEROXIDE STRESS-ACTIVATED HISTIDINE KINASE MAK3"/>
    <property type="match status" value="1"/>
</dbReference>
<comment type="catalytic activity">
    <reaction evidence="1">
        <text>ATP + protein L-histidine = ADP + protein N-phospho-L-histidine.</text>
        <dbReference type="EC" id="2.7.13.3"/>
    </reaction>
</comment>
<dbReference type="RefSeq" id="WP_107494533.1">
    <property type="nucleotide sequence ID" value="NZ_PZKC01000014.1"/>
</dbReference>
<evidence type="ECO:0000256" key="2">
    <source>
        <dbReference type="ARBA" id="ARBA00012438"/>
    </source>
</evidence>
<feature type="chain" id="PRO_5015625158" description="histidine kinase" evidence="10">
    <location>
        <begin position="28"/>
        <end position="592"/>
    </location>
</feature>
<dbReference type="PRINTS" id="PR00344">
    <property type="entry name" value="BCTRLSENSOR"/>
</dbReference>
<dbReference type="Gene3D" id="3.30.565.10">
    <property type="entry name" value="Histidine kinase-like ATPase, C-terminal domain"/>
    <property type="match status" value="1"/>
</dbReference>
<keyword evidence="3" id="KW-0597">Phosphoprotein</keyword>
<dbReference type="SUPFAM" id="SSF55874">
    <property type="entry name" value="ATPase domain of HSP90 chaperone/DNA topoisomerase II/histidine kinase"/>
    <property type="match status" value="1"/>
</dbReference>
<dbReference type="Pfam" id="PF12974">
    <property type="entry name" value="Phosphonate-bd"/>
    <property type="match status" value="1"/>
</dbReference>
<evidence type="ECO:0000256" key="3">
    <source>
        <dbReference type="ARBA" id="ARBA00022553"/>
    </source>
</evidence>
<keyword evidence="10" id="KW-0732">Signal</keyword>
<dbReference type="InterPro" id="IPR003594">
    <property type="entry name" value="HATPase_dom"/>
</dbReference>
<dbReference type="InterPro" id="IPR036890">
    <property type="entry name" value="HATPase_C_sf"/>
</dbReference>
<dbReference type="InterPro" id="IPR036097">
    <property type="entry name" value="HisK_dim/P_sf"/>
</dbReference>
<evidence type="ECO:0000256" key="9">
    <source>
        <dbReference type="SAM" id="Coils"/>
    </source>
</evidence>
<keyword evidence="7" id="KW-0067">ATP-binding</keyword>
<dbReference type="Proteomes" id="UP000241193">
    <property type="component" value="Unassembled WGS sequence"/>
</dbReference>
<evidence type="ECO:0000256" key="6">
    <source>
        <dbReference type="ARBA" id="ARBA00022777"/>
    </source>
</evidence>
<protein>
    <recommendedName>
        <fullName evidence="2">histidine kinase</fullName>
        <ecNumber evidence="2">2.7.13.3</ecNumber>
    </recommendedName>
</protein>
<keyword evidence="13" id="KW-1185">Reference proteome</keyword>
<sequence length="592" mass="63457">MSVLAVCRMLRPLLFLAALAVPCQAVAQAREVVRIGVLAFQGVDAAVGEWRPMIAGLNTALPAMDFELLQFDHDGLRRAVAAREVDFVLTNPGHYVELEAEFGVARIVTLASARAPSAERAVGSAVVVDAGRSELNRLEDLAGRRVAVVGREGFGGYQLVWRELLRTGIDPGRDFAALIEVGFPMDGVLDAVANGRADAGIVRACLLEGDPVRAARFKVLSVRAEADFPCATSTPLYPDWPVATLRHTPPALAKAVAIALLAMPADEAGMAWNVPADYQSVHELFRELQIGPYAYLREPTLSALAERYWPTVAVVLAALLGWVLYTVRVEHLVHARTAELREALAQREALEARMRANQEQADHLARLSVLGELSGTLAHELNQPLAGIGNYASSLLRRADNGRLTDDAVREAAAEIGTQAERAAGILARIRAFARKRVAQREVHVPAAIVADAVALLQGMLAHAPRVEIVDHLAAGTRVDVDALQCQQVLLNLLKNGVDAMSTLPHPEQVLSVTLGQHGTSVSIAVRDVGCGLDDEGMARLFEAFHTTKADGLGLGLSICKRIAEAHGGRLLAARAEPPPGMVFTLILPAHE</sequence>
<keyword evidence="8" id="KW-0902">Two-component regulatory system</keyword>
<name>A0A2T4IC09_9RHOO</name>
<dbReference type="Gene3D" id="1.10.287.130">
    <property type="match status" value="1"/>
</dbReference>
<reference evidence="12 13" key="2">
    <citation type="submission" date="2018-04" db="EMBL/GenBank/DDBJ databases">
        <title>Thauera lacus sp. nov., isolated from an saline lake in Inner Mongolia, China.</title>
        <authorList>
            <person name="Liang Q.-Y."/>
        </authorList>
    </citation>
    <scope>NUCLEOTIDE SEQUENCE [LARGE SCALE GENOMIC DNA]</scope>
    <source>
        <strain evidence="12 13">D20</strain>
    </source>
</reference>
<dbReference type="EC" id="2.7.13.3" evidence="2"/>
<dbReference type="SUPFAM" id="SSF47384">
    <property type="entry name" value="Homodimeric domain of signal transducing histidine kinase"/>
    <property type="match status" value="1"/>
</dbReference>
<evidence type="ECO:0000313" key="13">
    <source>
        <dbReference type="Proteomes" id="UP000241193"/>
    </source>
</evidence>
<feature type="domain" description="Histidine kinase" evidence="11">
    <location>
        <begin position="376"/>
        <end position="592"/>
    </location>
</feature>
<dbReference type="SMART" id="SM00387">
    <property type="entry name" value="HATPase_c"/>
    <property type="match status" value="1"/>
</dbReference>
<dbReference type="PROSITE" id="PS50109">
    <property type="entry name" value="HIS_KIN"/>
    <property type="match status" value="1"/>
</dbReference>
<dbReference type="CDD" id="cd00082">
    <property type="entry name" value="HisKA"/>
    <property type="match status" value="1"/>
</dbReference>
<evidence type="ECO:0000256" key="7">
    <source>
        <dbReference type="ARBA" id="ARBA00022840"/>
    </source>
</evidence>
<organism evidence="12 13">
    <name type="scientific">Pseudothauera lacus</name>
    <dbReference type="NCBI Taxonomy" id="2136175"/>
    <lineage>
        <taxon>Bacteria</taxon>
        <taxon>Pseudomonadati</taxon>
        <taxon>Pseudomonadota</taxon>
        <taxon>Betaproteobacteria</taxon>
        <taxon>Rhodocyclales</taxon>
        <taxon>Zoogloeaceae</taxon>
        <taxon>Pseudothauera</taxon>
    </lineage>
</organism>
<gene>
    <name evidence="12" type="ORF">C8261_14960</name>
</gene>
<dbReference type="AlphaFoldDB" id="A0A2T4IC09"/>
<dbReference type="InterPro" id="IPR004358">
    <property type="entry name" value="Sig_transdc_His_kin-like_C"/>
</dbReference>
<keyword evidence="9" id="KW-0175">Coiled coil</keyword>
<dbReference type="GO" id="GO:0000155">
    <property type="term" value="F:phosphorelay sensor kinase activity"/>
    <property type="evidence" value="ECO:0007669"/>
    <property type="project" value="InterPro"/>
</dbReference>
<dbReference type="InterPro" id="IPR005467">
    <property type="entry name" value="His_kinase_dom"/>
</dbReference>
<dbReference type="EMBL" id="PZKC01000014">
    <property type="protein sequence ID" value="PTD95315.1"/>
    <property type="molecule type" value="Genomic_DNA"/>
</dbReference>
<evidence type="ECO:0000256" key="1">
    <source>
        <dbReference type="ARBA" id="ARBA00000085"/>
    </source>
</evidence>
<dbReference type="InterPro" id="IPR003661">
    <property type="entry name" value="HisK_dim/P_dom"/>
</dbReference>
<evidence type="ECO:0000259" key="11">
    <source>
        <dbReference type="PROSITE" id="PS50109"/>
    </source>
</evidence>
<feature type="coiled-coil region" evidence="9">
    <location>
        <begin position="333"/>
        <end position="367"/>
    </location>
</feature>
<dbReference type="GO" id="GO:0005524">
    <property type="term" value="F:ATP binding"/>
    <property type="evidence" value="ECO:0007669"/>
    <property type="project" value="UniProtKB-KW"/>
</dbReference>
<dbReference type="SMART" id="SM00388">
    <property type="entry name" value="HisKA"/>
    <property type="match status" value="1"/>
</dbReference>
<comment type="caution">
    <text evidence="12">The sequence shown here is derived from an EMBL/GenBank/DDBJ whole genome shotgun (WGS) entry which is preliminary data.</text>
</comment>
<keyword evidence="5" id="KW-0547">Nucleotide-binding</keyword>
<proteinExistence type="predicted"/>
<dbReference type="PANTHER" id="PTHR43065">
    <property type="entry name" value="SENSOR HISTIDINE KINASE"/>
    <property type="match status" value="1"/>
</dbReference>
<dbReference type="Pfam" id="PF02518">
    <property type="entry name" value="HATPase_c"/>
    <property type="match status" value="1"/>
</dbReference>
<dbReference type="SUPFAM" id="SSF53850">
    <property type="entry name" value="Periplasmic binding protein-like II"/>
    <property type="match status" value="1"/>
</dbReference>
<evidence type="ECO:0000256" key="5">
    <source>
        <dbReference type="ARBA" id="ARBA00022741"/>
    </source>
</evidence>